<dbReference type="AlphaFoldDB" id="A0A1M5J4Y5"/>
<feature type="region of interest" description="Disordered" evidence="1">
    <location>
        <begin position="17"/>
        <end position="44"/>
    </location>
</feature>
<organism evidence="2 3">
    <name type="scientific">Chryseobacterium vrystaatense</name>
    <dbReference type="NCBI Taxonomy" id="307480"/>
    <lineage>
        <taxon>Bacteria</taxon>
        <taxon>Pseudomonadati</taxon>
        <taxon>Bacteroidota</taxon>
        <taxon>Flavobacteriia</taxon>
        <taxon>Flavobacteriales</taxon>
        <taxon>Weeksellaceae</taxon>
        <taxon>Chryseobacterium group</taxon>
        <taxon>Chryseobacterium</taxon>
    </lineage>
</organism>
<dbReference type="RefSeq" id="WP_139260012.1">
    <property type="nucleotide sequence ID" value="NZ_FQVE01000005.1"/>
</dbReference>
<reference evidence="3" key="1">
    <citation type="submission" date="2016-11" db="EMBL/GenBank/DDBJ databases">
        <authorList>
            <person name="Varghese N."/>
            <person name="Submissions S."/>
        </authorList>
    </citation>
    <scope>NUCLEOTIDE SEQUENCE [LARGE SCALE GENOMIC DNA]</scope>
    <source>
        <strain evidence="3">YR203</strain>
    </source>
</reference>
<dbReference type="EMBL" id="FQVE01000005">
    <property type="protein sequence ID" value="SHG35369.1"/>
    <property type="molecule type" value="Genomic_DNA"/>
</dbReference>
<evidence type="ECO:0000313" key="3">
    <source>
        <dbReference type="Proteomes" id="UP000184108"/>
    </source>
</evidence>
<evidence type="ECO:0000256" key="1">
    <source>
        <dbReference type="SAM" id="MobiDB-lite"/>
    </source>
</evidence>
<proteinExistence type="predicted"/>
<evidence type="ECO:0000313" key="2">
    <source>
        <dbReference type="EMBL" id="SHG35369.1"/>
    </source>
</evidence>
<name>A0A1M5J4Y5_9FLAO</name>
<gene>
    <name evidence="2" type="ORF">SAMN02787073_4080</name>
</gene>
<feature type="compositionally biased region" description="Low complexity" evidence="1">
    <location>
        <begin position="27"/>
        <end position="39"/>
    </location>
</feature>
<protein>
    <submittedName>
        <fullName evidence="2">Uncharacterized protein</fullName>
    </submittedName>
</protein>
<sequence length="183" mass="20808">MPLFLLGSLIFSLESCSPKADPVKPQSADSLSKPSASKSSEVHPTEIKSVDTMEDIFKSLPKEWTMLTKDGSKYIIYIPCDYQNQKIILSNHGKYALEHVIGQDAYYFKIKNIKKNGNTYVFELLDENAEKGQENVNYTLNIKDNNQAVWDVYNDERKIAGITTTDAHFESKYKTVEEPPCLE</sequence>
<dbReference type="Proteomes" id="UP000184108">
    <property type="component" value="Unassembled WGS sequence"/>
</dbReference>
<accession>A0A1M5J4Y5</accession>